<dbReference type="SUPFAM" id="SSF48208">
    <property type="entry name" value="Six-hairpin glycosidases"/>
    <property type="match status" value="1"/>
</dbReference>
<gene>
    <name evidence="4" type="ORF">L0P92_10825</name>
</gene>
<comment type="caution">
    <text evidence="4">The sequence shown here is derived from an EMBL/GenBank/DDBJ whole genome shotgun (WGS) entry which is preliminary data.</text>
</comment>
<dbReference type="GO" id="GO:0005975">
    <property type="term" value="P:carbohydrate metabolic process"/>
    <property type="evidence" value="ECO:0007669"/>
    <property type="project" value="InterPro"/>
</dbReference>
<sequence length="707" mass="77445">MSQPPTRRRVLGIAAATAAGVPLAQMATPSYAAAPAPPPTWAVHSFPLDQVTLGDGVFRRKRDLMLDYARSYPADRILAVFRANAGLDTRGARPPGGWETSDGNLRGHYGGHFLTLLAQAYADTREAALKAKLDYLVAALGECRQALAEHGEPRPSHPGYLAAYPETQFILLESYTTYPTIWAPYYTCHKIMRGLLDAHTLAGNAEALRIVSGMGDWVHSRLGRLPKAQLERMWSIYIAGEYGGMNEVMADLYALTGRQEHLAAARCFDNTALLEACADDRDILEGRHANQHIPQFTGYVRLFDHTGEDTYSAAARNFWGMVTGTRMYSLGGTGQGEMFRARGAVAATLDANNAETCATYNMLKLSRQLFFRAPDPGYMDYYERGLTNHILASRRDAPSTSSPEVTYFVGMGPGVVREYGNTGTCCGGTGMENHTKYQDSVYFRSAAGDALYVNLYLASTLRWPERGLVIEQTSDFPAEGVRTLTFREGGGRLDLKLRVPSWATGGFTVAVNGVRQRVTATPGTYLTLSRNWARGDRVSVTAPYRLRIERALDDPGVQSLFHGPVLLVARSDAAQFRAFSFYKDFTLRGDLADAIRPEGRPLHFTTHGLTLAPFHIADGARYHAYFRRAEPVVVFGTSDSGVPNRARGDGLTFLDVLWAQAPFVSSGTFVAAVRALAGTWLAEGRFTSAERDRVVAAAVSADLRSRS</sequence>
<reference evidence="4" key="1">
    <citation type="submission" date="2022-01" db="EMBL/GenBank/DDBJ databases">
        <title>Draft Genome Sequences of Seven Type Strains of the Genus Streptomyces.</title>
        <authorList>
            <person name="Aziz S."/>
            <person name="Coretto E."/>
            <person name="Chronakova A."/>
            <person name="Sproer C."/>
            <person name="Huber K."/>
            <person name="Nouioui I."/>
            <person name="Gross H."/>
        </authorList>
    </citation>
    <scope>NUCLEOTIDE SEQUENCE</scope>
    <source>
        <strain evidence="4">DSM 103493</strain>
    </source>
</reference>
<keyword evidence="4" id="KW-0378">Hydrolase</keyword>
<dbReference type="GO" id="GO:0016787">
    <property type="term" value="F:hydrolase activity"/>
    <property type="evidence" value="ECO:0007669"/>
    <property type="project" value="UniProtKB-KW"/>
</dbReference>
<evidence type="ECO:0000256" key="1">
    <source>
        <dbReference type="SAM" id="SignalP"/>
    </source>
</evidence>
<dbReference type="InterPro" id="IPR006311">
    <property type="entry name" value="TAT_signal"/>
</dbReference>
<proteinExistence type="predicted"/>
<dbReference type="PROSITE" id="PS51318">
    <property type="entry name" value="TAT"/>
    <property type="match status" value="1"/>
</dbReference>
<accession>A0A9X1PXI9</accession>
<dbReference type="Pfam" id="PF20736">
    <property type="entry name" value="Glyco_hydro127M"/>
    <property type="match status" value="1"/>
</dbReference>
<dbReference type="Pfam" id="PF07944">
    <property type="entry name" value="Beta-AFase-like_GH127_cat"/>
    <property type="match status" value="1"/>
</dbReference>
<dbReference type="InterPro" id="IPR049046">
    <property type="entry name" value="Beta-AFase-like_GH127_middle"/>
</dbReference>
<evidence type="ECO:0000259" key="3">
    <source>
        <dbReference type="Pfam" id="PF20736"/>
    </source>
</evidence>
<evidence type="ECO:0000313" key="4">
    <source>
        <dbReference type="EMBL" id="MCF1594059.1"/>
    </source>
</evidence>
<dbReference type="RefSeq" id="WP_234762330.1">
    <property type="nucleotide sequence ID" value="NZ_JAKEIP010000029.1"/>
</dbReference>
<keyword evidence="5" id="KW-1185">Reference proteome</keyword>
<evidence type="ECO:0000313" key="5">
    <source>
        <dbReference type="Proteomes" id="UP001139384"/>
    </source>
</evidence>
<dbReference type="Proteomes" id="UP001139384">
    <property type="component" value="Unassembled WGS sequence"/>
</dbReference>
<dbReference type="EMBL" id="JAKEIP010000029">
    <property type="protein sequence ID" value="MCF1594059.1"/>
    <property type="molecule type" value="Genomic_DNA"/>
</dbReference>
<organism evidence="4 5">
    <name type="scientific">Streptomyces muensis</name>
    <dbReference type="NCBI Taxonomy" id="1077944"/>
    <lineage>
        <taxon>Bacteria</taxon>
        <taxon>Bacillati</taxon>
        <taxon>Actinomycetota</taxon>
        <taxon>Actinomycetes</taxon>
        <taxon>Kitasatosporales</taxon>
        <taxon>Streptomycetaceae</taxon>
        <taxon>Streptomyces</taxon>
    </lineage>
</organism>
<dbReference type="InterPro" id="IPR012878">
    <property type="entry name" value="Beta-AFase-like_GH127_cat"/>
</dbReference>
<feature type="domain" description="Non-reducing end beta-L-arabinofuranosidase-like GH127 catalytic" evidence="2">
    <location>
        <begin position="50"/>
        <end position="439"/>
    </location>
</feature>
<feature type="chain" id="PRO_5040766761" evidence="1">
    <location>
        <begin position="33"/>
        <end position="707"/>
    </location>
</feature>
<dbReference type="AlphaFoldDB" id="A0A9X1PXI9"/>
<feature type="domain" description="Non-reducing end beta-L-arabinofuranosidase-like GH127 middle" evidence="3">
    <location>
        <begin position="451"/>
        <end position="543"/>
    </location>
</feature>
<keyword evidence="1" id="KW-0732">Signal</keyword>
<protein>
    <submittedName>
        <fullName evidence="4">Glycoside hydrolase family 127 protein</fullName>
    </submittedName>
</protein>
<dbReference type="PANTHER" id="PTHR31151:SF0">
    <property type="entry name" value="PROLINE-TRNA LIGASE (DUF1680)"/>
    <property type="match status" value="1"/>
</dbReference>
<feature type="signal peptide" evidence="1">
    <location>
        <begin position="1"/>
        <end position="32"/>
    </location>
</feature>
<dbReference type="PANTHER" id="PTHR31151">
    <property type="entry name" value="PROLINE-TRNA LIGASE (DUF1680)"/>
    <property type="match status" value="1"/>
</dbReference>
<evidence type="ECO:0000259" key="2">
    <source>
        <dbReference type="Pfam" id="PF07944"/>
    </source>
</evidence>
<name>A0A9X1PXI9_STRM4</name>
<dbReference type="InterPro" id="IPR008928">
    <property type="entry name" value="6-hairpin_glycosidase_sf"/>
</dbReference>